<keyword evidence="16" id="KW-0325">Glycoprotein</keyword>
<keyword evidence="13 21" id="KW-0472">Membrane</keyword>
<evidence type="ECO:0000256" key="13">
    <source>
        <dbReference type="ARBA" id="ARBA00023136"/>
    </source>
</evidence>
<dbReference type="GO" id="GO:0017002">
    <property type="term" value="F:activin receptor activity"/>
    <property type="evidence" value="ECO:0007669"/>
    <property type="project" value="TreeGrafter"/>
</dbReference>
<comment type="subcellular location">
    <subcellularLocation>
        <location evidence="1">Cell membrane</location>
    </subcellularLocation>
    <subcellularLocation>
        <location evidence="2 21">Membrane</location>
        <topology evidence="2 21">Single-pass type I membrane protein</topology>
    </subcellularLocation>
</comment>
<dbReference type="PROSITE" id="PS50011">
    <property type="entry name" value="PROTEIN_KINASE_DOM"/>
    <property type="match status" value="1"/>
</dbReference>
<sequence>MERGAAGLLPLPLLAAAVVVGSTSFSGAWGGFPPSRAPRRPPPRADYDMEISMNFTRFQLETMETVDTEIYHERGDLTLTLHSLDPRHRLLITYVGRRPADLSLRRDSDTIATSNPVTPKPPYYNILLYSLVPLMLIAGIVICAFWVYRHHKMAYPPVLVPTQDPGPPPPSPLLGLKPLQLLEVKARGRFGCVWKAQLLNEYVAVKIFPIQDKQSWQNEYEVYSLPGMKHENILQFIGAEKRGTSVDVDLWLITAFHEKGSLSDFLKANVVSWNELCHIAETMARGLAYLHEDIPGLKDGHKPAISHRDIKSKNVLLKNNLTACIADFGLALKFEAGKSAGDTHGQVGTRRYMAPEVLEGAINFQRDAFLRIDMYAMGLVLWELASRCTAADGPVDEYMLPFEEEIGQHPSLEDMQEVVVHKKKRPVLRDYWQKHAGMAMLCETIEECWDHDAEARLSAGCVGERITQMQRLTNIITTEDIVTVVTMVTNVDFPPKESSL</sequence>
<dbReference type="PANTHER" id="PTHR23255">
    <property type="entry name" value="TRANSFORMING GROWTH FACTOR-BETA RECEPTOR TYPE I AND II"/>
    <property type="match status" value="1"/>
</dbReference>
<keyword evidence="17 21" id="KW-0464">Manganese</keyword>
<feature type="transmembrane region" description="Helical" evidence="21">
    <location>
        <begin position="126"/>
        <end position="148"/>
    </location>
</feature>
<evidence type="ECO:0000256" key="4">
    <source>
        <dbReference type="ARBA" id="ARBA00022475"/>
    </source>
</evidence>
<evidence type="ECO:0000256" key="5">
    <source>
        <dbReference type="ARBA" id="ARBA00022527"/>
    </source>
</evidence>
<comment type="catalytic activity">
    <reaction evidence="19">
        <text>L-seryl-[receptor-protein] + ATP = O-phospho-L-seryl-[receptor-protein] + ADP + H(+)</text>
        <dbReference type="Rhea" id="RHEA:18673"/>
        <dbReference type="Rhea" id="RHEA-COMP:11022"/>
        <dbReference type="Rhea" id="RHEA-COMP:11023"/>
        <dbReference type="ChEBI" id="CHEBI:15378"/>
        <dbReference type="ChEBI" id="CHEBI:29999"/>
        <dbReference type="ChEBI" id="CHEBI:30616"/>
        <dbReference type="ChEBI" id="CHEBI:83421"/>
        <dbReference type="ChEBI" id="CHEBI:456216"/>
        <dbReference type="EC" id="2.7.11.30"/>
    </reaction>
    <physiologicalReaction direction="left-to-right" evidence="19">
        <dbReference type="Rhea" id="RHEA:18674"/>
    </physiologicalReaction>
</comment>
<keyword evidence="15 21" id="KW-0675">Receptor</keyword>
<dbReference type="EC" id="2.7.11.30" evidence="21"/>
<accession>A0A4U1EXV9</accession>
<proteinExistence type="inferred from homology"/>
<dbReference type="PROSITE" id="PS00108">
    <property type="entry name" value="PROTEIN_KINASE_ST"/>
    <property type="match status" value="1"/>
</dbReference>
<evidence type="ECO:0000256" key="20">
    <source>
        <dbReference type="ARBA" id="ARBA00049492"/>
    </source>
</evidence>
<evidence type="ECO:0000256" key="12">
    <source>
        <dbReference type="ARBA" id="ARBA00022989"/>
    </source>
</evidence>
<keyword evidence="4" id="KW-1003">Cell membrane</keyword>
<evidence type="ECO:0000256" key="14">
    <source>
        <dbReference type="ARBA" id="ARBA00023157"/>
    </source>
</evidence>
<dbReference type="FunFam" id="3.30.200.20:FF:000094">
    <property type="entry name" value="Serine/threonine-protein kinase receptor"/>
    <property type="match status" value="1"/>
</dbReference>
<keyword evidence="9 21" id="KW-0547">Nucleotide-binding</keyword>
<feature type="domain" description="Protein kinase" evidence="23">
    <location>
        <begin position="179"/>
        <end position="472"/>
    </location>
</feature>
<dbReference type="InterPro" id="IPR008271">
    <property type="entry name" value="Ser/Thr_kinase_AS"/>
</dbReference>
<keyword evidence="11 21" id="KW-0067">ATP-binding</keyword>
<evidence type="ECO:0000256" key="19">
    <source>
        <dbReference type="ARBA" id="ARBA00048932"/>
    </source>
</evidence>
<comment type="caution">
    <text evidence="24">The sequence shown here is derived from an EMBL/GenBank/DDBJ whole genome shotgun (WGS) entry which is preliminary data.</text>
</comment>
<evidence type="ECO:0000256" key="22">
    <source>
        <dbReference type="SAM" id="SignalP"/>
    </source>
</evidence>
<comment type="catalytic activity">
    <reaction evidence="20">
        <text>L-threonyl-[receptor-protein] + ATP = O-phospho-L-threonyl-[receptor-protein] + ADP + H(+)</text>
        <dbReference type="Rhea" id="RHEA:44880"/>
        <dbReference type="Rhea" id="RHEA-COMP:11024"/>
        <dbReference type="Rhea" id="RHEA-COMP:11025"/>
        <dbReference type="ChEBI" id="CHEBI:15378"/>
        <dbReference type="ChEBI" id="CHEBI:30013"/>
        <dbReference type="ChEBI" id="CHEBI:30616"/>
        <dbReference type="ChEBI" id="CHEBI:61977"/>
        <dbReference type="ChEBI" id="CHEBI:456216"/>
        <dbReference type="EC" id="2.7.11.30"/>
    </reaction>
    <physiologicalReaction direction="left-to-right" evidence="20">
        <dbReference type="Rhea" id="RHEA:44881"/>
    </physiologicalReaction>
</comment>
<reference evidence="25" key="1">
    <citation type="journal article" date="2019" name="IScience">
        <title>Narwhal Genome Reveals Long-Term Low Genetic Diversity despite Current Large Abundance Size.</title>
        <authorList>
            <person name="Westbury M.V."/>
            <person name="Petersen B."/>
            <person name="Garde E."/>
            <person name="Heide-Jorgensen M.P."/>
            <person name="Lorenzen E.D."/>
        </authorList>
    </citation>
    <scope>NUCLEOTIDE SEQUENCE [LARGE SCALE GENOMIC DNA]</scope>
</reference>
<evidence type="ECO:0000256" key="3">
    <source>
        <dbReference type="ARBA" id="ARBA00009605"/>
    </source>
</evidence>
<evidence type="ECO:0000256" key="6">
    <source>
        <dbReference type="ARBA" id="ARBA00022679"/>
    </source>
</evidence>
<dbReference type="GO" id="GO:0048185">
    <property type="term" value="F:activin binding"/>
    <property type="evidence" value="ECO:0007669"/>
    <property type="project" value="TreeGrafter"/>
</dbReference>
<dbReference type="GO" id="GO:0048179">
    <property type="term" value="C:activin receptor complex"/>
    <property type="evidence" value="ECO:0007669"/>
    <property type="project" value="TreeGrafter"/>
</dbReference>
<keyword evidence="14" id="KW-1015">Disulfide bond</keyword>
<dbReference type="SUPFAM" id="SSF56112">
    <property type="entry name" value="Protein kinase-like (PK-like)"/>
    <property type="match status" value="1"/>
</dbReference>
<evidence type="ECO:0000256" key="8">
    <source>
        <dbReference type="ARBA" id="ARBA00022729"/>
    </source>
</evidence>
<keyword evidence="21" id="KW-0460">Magnesium</keyword>
<dbReference type="AlphaFoldDB" id="A0A4U1EXV9"/>
<dbReference type="GO" id="GO:0046872">
    <property type="term" value="F:metal ion binding"/>
    <property type="evidence" value="ECO:0007669"/>
    <property type="project" value="UniProtKB-KW"/>
</dbReference>
<evidence type="ECO:0000256" key="18">
    <source>
        <dbReference type="ARBA" id="ARBA00045979"/>
    </source>
</evidence>
<dbReference type="EMBL" id="RWIC01000618">
    <property type="protein sequence ID" value="TKC41618.1"/>
    <property type="molecule type" value="Genomic_DNA"/>
</dbReference>
<keyword evidence="6 21" id="KW-0808">Transferase</keyword>
<feature type="chain" id="PRO_5021027871" description="Serine/threonine-protein kinase receptor" evidence="22">
    <location>
        <begin position="31"/>
        <end position="500"/>
    </location>
</feature>
<gene>
    <name evidence="24" type="ORF">EI555_011628</name>
</gene>
<dbReference type="CDD" id="cd14141">
    <property type="entry name" value="STKc_ACVR2a"/>
    <property type="match status" value="1"/>
</dbReference>
<keyword evidence="7 21" id="KW-0812">Transmembrane</keyword>
<feature type="signal peptide" evidence="22">
    <location>
        <begin position="1"/>
        <end position="30"/>
    </location>
</feature>
<evidence type="ECO:0000256" key="2">
    <source>
        <dbReference type="ARBA" id="ARBA00004479"/>
    </source>
</evidence>
<evidence type="ECO:0000313" key="25">
    <source>
        <dbReference type="Proteomes" id="UP000308365"/>
    </source>
</evidence>
<evidence type="ECO:0000259" key="23">
    <source>
        <dbReference type="PROSITE" id="PS50011"/>
    </source>
</evidence>
<evidence type="ECO:0000256" key="15">
    <source>
        <dbReference type="ARBA" id="ARBA00023170"/>
    </source>
</evidence>
<dbReference type="PRINTS" id="PR00653">
    <property type="entry name" value="ACTIVIN2R"/>
</dbReference>
<evidence type="ECO:0000256" key="21">
    <source>
        <dbReference type="RuleBase" id="RU361271"/>
    </source>
</evidence>
<keyword evidence="21" id="KW-0479">Metal-binding</keyword>
<dbReference type="GO" id="GO:0005524">
    <property type="term" value="F:ATP binding"/>
    <property type="evidence" value="ECO:0007669"/>
    <property type="project" value="UniProtKB-UniRule"/>
</dbReference>
<comment type="function">
    <text evidence="18">On ligand binding, forms a receptor complex consisting of two type II and two type I transmembrane serine/threonine kinases. Type II receptors phosphorylate and activate type I receptors which autophosphorylate, then bind and activate SMAD transcriptional regulators. Receptor for activin A, activin B and inhibin A. Mediates induction of adipogenesis by GDF6.</text>
</comment>
<dbReference type="Proteomes" id="UP000308365">
    <property type="component" value="Unassembled WGS sequence"/>
</dbReference>
<protein>
    <recommendedName>
        <fullName evidence="21">Serine/threonine-protein kinase receptor</fullName>
        <ecNumber evidence="21">2.7.11.30</ecNumber>
    </recommendedName>
</protein>
<dbReference type="SMART" id="SM00220">
    <property type="entry name" value="S_TKc"/>
    <property type="match status" value="1"/>
</dbReference>
<evidence type="ECO:0000256" key="17">
    <source>
        <dbReference type="ARBA" id="ARBA00023211"/>
    </source>
</evidence>
<organism evidence="24 25">
    <name type="scientific">Monodon monoceros</name>
    <name type="common">Narwhal</name>
    <name type="synonym">Ceratodon monodon</name>
    <dbReference type="NCBI Taxonomy" id="40151"/>
    <lineage>
        <taxon>Eukaryota</taxon>
        <taxon>Metazoa</taxon>
        <taxon>Chordata</taxon>
        <taxon>Craniata</taxon>
        <taxon>Vertebrata</taxon>
        <taxon>Euteleostomi</taxon>
        <taxon>Mammalia</taxon>
        <taxon>Eutheria</taxon>
        <taxon>Laurasiatheria</taxon>
        <taxon>Artiodactyla</taxon>
        <taxon>Whippomorpha</taxon>
        <taxon>Cetacea</taxon>
        <taxon>Odontoceti</taxon>
        <taxon>Monodontidae</taxon>
        <taxon>Monodon</taxon>
    </lineage>
</organism>
<evidence type="ECO:0000256" key="1">
    <source>
        <dbReference type="ARBA" id="ARBA00004236"/>
    </source>
</evidence>
<dbReference type="InterPro" id="IPR000719">
    <property type="entry name" value="Prot_kinase_dom"/>
</dbReference>
<evidence type="ECO:0000256" key="11">
    <source>
        <dbReference type="ARBA" id="ARBA00022840"/>
    </source>
</evidence>
<keyword evidence="10 21" id="KW-0418">Kinase</keyword>
<keyword evidence="8 22" id="KW-0732">Signal</keyword>
<comment type="similarity">
    <text evidence="3 21">Belongs to the protein kinase superfamily. TKL Ser/Thr protein kinase family. TGFB receptor subfamily.</text>
</comment>
<dbReference type="FunFam" id="1.10.510.10:FF:000099">
    <property type="entry name" value="Serine/threonine-protein kinase receptor"/>
    <property type="match status" value="1"/>
</dbReference>
<comment type="cofactor">
    <cofactor evidence="21">
        <name>Mg(2+)</name>
        <dbReference type="ChEBI" id="CHEBI:18420"/>
    </cofactor>
    <cofactor evidence="21">
        <name>Mn(2+)</name>
        <dbReference type="ChEBI" id="CHEBI:29035"/>
    </cofactor>
</comment>
<keyword evidence="12 21" id="KW-1133">Transmembrane helix</keyword>
<evidence type="ECO:0000256" key="9">
    <source>
        <dbReference type="ARBA" id="ARBA00022741"/>
    </source>
</evidence>
<dbReference type="PANTHER" id="PTHR23255:SF64">
    <property type="entry name" value="ACTIVIN RECEPTOR TYPE-2A"/>
    <property type="match status" value="1"/>
</dbReference>
<dbReference type="InterPro" id="IPR011009">
    <property type="entry name" value="Kinase-like_dom_sf"/>
</dbReference>
<dbReference type="Gene3D" id="1.10.510.10">
    <property type="entry name" value="Transferase(Phosphotransferase) domain 1"/>
    <property type="match status" value="1"/>
</dbReference>
<dbReference type="Pfam" id="PF00069">
    <property type="entry name" value="Pkinase"/>
    <property type="match status" value="1"/>
</dbReference>
<evidence type="ECO:0000256" key="10">
    <source>
        <dbReference type="ARBA" id="ARBA00022777"/>
    </source>
</evidence>
<evidence type="ECO:0000256" key="7">
    <source>
        <dbReference type="ARBA" id="ARBA00022692"/>
    </source>
</evidence>
<keyword evidence="5 21" id="KW-0723">Serine/threonine-protein kinase</keyword>
<dbReference type="GO" id="GO:0071363">
    <property type="term" value="P:cellular response to growth factor stimulus"/>
    <property type="evidence" value="ECO:0007669"/>
    <property type="project" value="TreeGrafter"/>
</dbReference>
<dbReference type="InterPro" id="IPR000333">
    <property type="entry name" value="TGFB_receptor"/>
</dbReference>
<evidence type="ECO:0000313" key="24">
    <source>
        <dbReference type="EMBL" id="TKC41618.1"/>
    </source>
</evidence>
<dbReference type="Gene3D" id="3.30.200.20">
    <property type="entry name" value="Phosphorylase Kinase, domain 1"/>
    <property type="match status" value="1"/>
</dbReference>
<evidence type="ECO:0000256" key="16">
    <source>
        <dbReference type="ARBA" id="ARBA00023180"/>
    </source>
</evidence>
<name>A0A4U1EXV9_MONMO</name>